<reference evidence="2 3" key="1">
    <citation type="submission" date="2017-07" db="EMBL/GenBank/DDBJ databases">
        <authorList>
            <person name="Sun Z.S."/>
            <person name="Albrecht U."/>
            <person name="Echele G."/>
            <person name="Lee C.C."/>
        </authorList>
    </citation>
    <scope>NUCLEOTIDE SEQUENCE [LARGE SCALE GENOMIC DNA]</scope>
    <source>
        <strain evidence="3">type strain: KCTC 22618</strain>
    </source>
</reference>
<sequence>MNILTEDIEFSNTKLTLTNQRVIYWEDKETLILSDIHIGKTAHFRQHGIAVADTILHEDLQRLSTLITHFSPKRIIVVGDLFHANYNSNIEIFKDWLVSISHINKVLIKGNHDKMSEKKIQKLGFETVSFLRDNKLTFRHDLDDGIEGESIICGHMHPGVRIKFKGNQYIKLPCYLVSKSQLILPAFSLFTGLNTKFDQEENKAYAFDDQLIFKI</sequence>
<dbReference type="NCBIfam" id="TIGR04123">
    <property type="entry name" value="P_estr_lig_assc"/>
    <property type="match status" value="1"/>
</dbReference>
<dbReference type="PANTHER" id="PTHR39323">
    <property type="entry name" value="BLR1149 PROTEIN"/>
    <property type="match status" value="1"/>
</dbReference>
<dbReference type="SUPFAM" id="SSF56300">
    <property type="entry name" value="Metallo-dependent phosphatases"/>
    <property type="match status" value="1"/>
</dbReference>
<dbReference type="OrthoDB" id="9795838at2"/>
<keyword evidence="3" id="KW-1185">Reference proteome</keyword>
<feature type="domain" description="Calcineurin-like phosphoesterase" evidence="1">
    <location>
        <begin position="31"/>
        <end position="157"/>
    </location>
</feature>
<evidence type="ECO:0000259" key="1">
    <source>
        <dbReference type="Pfam" id="PF00149"/>
    </source>
</evidence>
<dbReference type="KEGG" id="tje:TJEJU_2114"/>
<dbReference type="InterPro" id="IPR029052">
    <property type="entry name" value="Metallo-depent_PP-like"/>
</dbReference>
<dbReference type="GO" id="GO:0016787">
    <property type="term" value="F:hydrolase activity"/>
    <property type="evidence" value="ECO:0007669"/>
    <property type="project" value="InterPro"/>
</dbReference>
<dbReference type="Gene3D" id="3.60.21.10">
    <property type="match status" value="1"/>
</dbReference>
<dbReference type="PANTHER" id="PTHR39323:SF1">
    <property type="entry name" value="BLR1149 PROTEIN"/>
    <property type="match status" value="1"/>
</dbReference>
<dbReference type="PIRSF" id="PIRSF000887">
    <property type="entry name" value="Pesterase_MJ0037"/>
    <property type="match status" value="1"/>
</dbReference>
<dbReference type="Pfam" id="PF00149">
    <property type="entry name" value="Metallophos"/>
    <property type="match status" value="1"/>
</dbReference>
<dbReference type="RefSeq" id="WP_095071872.1">
    <property type="nucleotide sequence ID" value="NZ_LT899436.1"/>
</dbReference>
<evidence type="ECO:0000313" key="2">
    <source>
        <dbReference type="EMBL" id="SNR15810.1"/>
    </source>
</evidence>
<name>A0A238UBL8_9FLAO</name>
<proteinExistence type="predicted"/>
<accession>A0A238UBL8</accession>
<dbReference type="InterPro" id="IPR026336">
    <property type="entry name" value="PdeM-like"/>
</dbReference>
<evidence type="ECO:0000313" key="3">
    <source>
        <dbReference type="Proteomes" id="UP000215214"/>
    </source>
</evidence>
<dbReference type="InterPro" id="IPR024173">
    <property type="entry name" value="Pesterase_MJ0037-like"/>
</dbReference>
<dbReference type="AlphaFoldDB" id="A0A238UBL8"/>
<dbReference type="EMBL" id="LT899436">
    <property type="protein sequence ID" value="SNR15810.1"/>
    <property type="molecule type" value="Genomic_DNA"/>
</dbReference>
<organism evidence="2 3">
    <name type="scientific">Tenacibaculum jejuense</name>
    <dbReference type="NCBI Taxonomy" id="584609"/>
    <lineage>
        <taxon>Bacteria</taxon>
        <taxon>Pseudomonadati</taxon>
        <taxon>Bacteroidota</taxon>
        <taxon>Flavobacteriia</taxon>
        <taxon>Flavobacteriales</taxon>
        <taxon>Flavobacteriaceae</taxon>
        <taxon>Tenacibaculum</taxon>
    </lineage>
</organism>
<dbReference type="Proteomes" id="UP000215214">
    <property type="component" value="Chromosome TJEJU"/>
</dbReference>
<gene>
    <name evidence="2" type="ORF">TJEJU_2114</name>
</gene>
<protein>
    <submittedName>
        <fullName evidence="2">Metallophosphoesterase</fullName>
    </submittedName>
</protein>
<dbReference type="InterPro" id="IPR004843">
    <property type="entry name" value="Calcineurin-like_PHP"/>
</dbReference>